<comment type="caution">
    <text evidence="2">The sequence shown here is derived from an EMBL/GenBank/DDBJ whole genome shotgun (WGS) entry which is preliminary data.</text>
</comment>
<dbReference type="EMBL" id="CAJNNV010032031">
    <property type="protein sequence ID" value="CAE8638678.1"/>
    <property type="molecule type" value="Genomic_DNA"/>
</dbReference>
<evidence type="ECO:0000313" key="3">
    <source>
        <dbReference type="Proteomes" id="UP000654075"/>
    </source>
</evidence>
<feature type="coiled-coil region" evidence="1">
    <location>
        <begin position="93"/>
        <end position="120"/>
    </location>
</feature>
<dbReference type="OrthoDB" id="422514at2759"/>
<feature type="non-terminal residue" evidence="2">
    <location>
        <position position="1"/>
    </location>
</feature>
<accession>A0A813HMJ6</accession>
<protein>
    <submittedName>
        <fullName evidence="2">Uncharacterized protein</fullName>
    </submittedName>
</protein>
<keyword evidence="1" id="KW-0175">Coiled coil</keyword>
<reference evidence="2" key="1">
    <citation type="submission" date="2021-02" db="EMBL/GenBank/DDBJ databases">
        <authorList>
            <person name="Dougan E. K."/>
            <person name="Rhodes N."/>
            <person name="Thang M."/>
            <person name="Chan C."/>
        </authorList>
    </citation>
    <scope>NUCLEOTIDE SEQUENCE</scope>
</reference>
<keyword evidence="3" id="KW-1185">Reference proteome</keyword>
<evidence type="ECO:0000256" key="1">
    <source>
        <dbReference type="SAM" id="Coils"/>
    </source>
</evidence>
<sequence>PQAYFCSEPITAVNWNMSMPRMAGVGAVLLRPSALRGFCTKVVAEATKAPTPAAVVSKPKGSLGSRLRSFATGFAVAGTMSGYALYFKVQWANEELSAMVREAAARQAQIERRLSALEGR</sequence>
<dbReference type="Proteomes" id="UP000654075">
    <property type="component" value="Unassembled WGS sequence"/>
</dbReference>
<evidence type="ECO:0000313" key="2">
    <source>
        <dbReference type="EMBL" id="CAE8638678.1"/>
    </source>
</evidence>
<gene>
    <name evidence="2" type="ORF">PGLA1383_LOCUS53803</name>
</gene>
<proteinExistence type="predicted"/>
<dbReference type="AlphaFoldDB" id="A0A813HMJ6"/>
<name>A0A813HMJ6_POLGL</name>
<organism evidence="2 3">
    <name type="scientific">Polarella glacialis</name>
    <name type="common">Dinoflagellate</name>
    <dbReference type="NCBI Taxonomy" id="89957"/>
    <lineage>
        <taxon>Eukaryota</taxon>
        <taxon>Sar</taxon>
        <taxon>Alveolata</taxon>
        <taxon>Dinophyceae</taxon>
        <taxon>Suessiales</taxon>
        <taxon>Suessiaceae</taxon>
        <taxon>Polarella</taxon>
    </lineage>
</organism>